<organism evidence="1 2">
    <name type="scientific">Schizosaccharomyces osmophilus</name>
    <dbReference type="NCBI Taxonomy" id="2545709"/>
    <lineage>
        <taxon>Eukaryota</taxon>
        <taxon>Fungi</taxon>
        <taxon>Dikarya</taxon>
        <taxon>Ascomycota</taxon>
        <taxon>Taphrinomycotina</taxon>
        <taxon>Schizosaccharomycetes</taxon>
        <taxon>Schizosaccharomycetales</taxon>
        <taxon>Schizosaccharomycetaceae</taxon>
        <taxon>Schizosaccharomyces</taxon>
    </lineage>
</organism>
<name>A0AAE9W7Q3_9SCHI</name>
<protein>
    <submittedName>
        <fullName evidence="1">Schizosaccharomyces specific protein</fullName>
    </submittedName>
</protein>
<dbReference type="RefSeq" id="XP_056035173.1">
    <property type="nucleotide sequence ID" value="XM_056179065.1"/>
</dbReference>
<evidence type="ECO:0000313" key="2">
    <source>
        <dbReference type="Proteomes" id="UP001212411"/>
    </source>
</evidence>
<gene>
    <name evidence="1" type="ORF">SOMG_00270</name>
</gene>
<dbReference type="AlphaFoldDB" id="A0AAE9W7Q3"/>
<sequence>MSTITTPPSNTLSQQDFSLLQFRLLDFLASQESRKVIAASKELTLLRQSIQTLKNKATNLKPEEMTLEEKQSAIRMLQSRISLKKSFLSRIRSESETAQDISMQEAV</sequence>
<accession>A0AAE9W7Q3</accession>
<dbReference type="Proteomes" id="UP001212411">
    <property type="component" value="Chromosome 1"/>
</dbReference>
<evidence type="ECO:0000313" key="1">
    <source>
        <dbReference type="EMBL" id="WBW70930.1"/>
    </source>
</evidence>
<dbReference type="EMBL" id="CP115611">
    <property type="protein sequence ID" value="WBW70930.1"/>
    <property type="molecule type" value="Genomic_DNA"/>
</dbReference>
<proteinExistence type="predicted"/>
<dbReference type="GeneID" id="80873754"/>
<reference evidence="1 2" key="1">
    <citation type="journal article" date="2023" name="G3 (Bethesda)">
        <title>A high-quality reference genome for the fission yeast Schizosaccharomyces osmophilus.</title>
        <authorList>
            <person name="Jia G.S."/>
            <person name="Zhang W.C."/>
            <person name="Liang Y."/>
            <person name="Liu X.H."/>
            <person name="Rhind N."/>
            <person name="Pidoux A."/>
            <person name="Brysch-Herzberg M."/>
            <person name="Du L.L."/>
        </authorList>
    </citation>
    <scope>NUCLEOTIDE SEQUENCE [LARGE SCALE GENOMIC DNA]</scope>
    <source>
        <strain evidence="1 2">CBS 15793</strain>
    </source>
</reference>
<keyword evidence="2" id="KW-1185">Reference proteome</keyword>
<dbReference type="KEGG" id="som:SOMG_00270"/>